<dbReference type="Proteomes" id="UP000323621">
    <property type="component" value="Unassembled WGS sequence"/>
</dbReference>
<keyword evidence="2" id="KW-1185">Reference proteome</keyword>
<dbReference type="RefSeq" id="WP_148380533.1">
    <property type="nucleotide sequence ID" value="NZ_VSKN01000004.1"/>
</dbReference>
<accession>A0ABY3MCF3</accession>
<organism evidence="1 2">
    <name type="scientific">Bizionia gelidisalsuginis</name>
    <dbReference type="NCBI Taxonomy" id="291188"/>
    <lineage>
        <taxon>Bacteria</taxon>
        <taxon>Pseudomonadati</taxon>
        <taxon>Bacteroidota</taxon>
        <taxon>Flavobacteriia</taxon>
        <taxon>Flavobacteriales</taxon>
        <taxon>Flavobacteriaceae</taxon>
        <taxon>Bizionia</taxon>
    </lineage>
</organism>
<name>A0ABY3MCF3_9FLAO</name>
<evidence type="ECO:0000313" key="1">
    <source>
        <dbReference type="EMBL" id="TYC15588.1"/>
    </source>
</evidence>
<sequence>MSAIAVINEHIAPLSKTGVITIEELRYFATLLKRYAVLSIYNSLFIHLRYIEAFIKIDGGYVMLKN</sequence>
<dbReference type="EMBL" id="VSKN01000004">
    <property type="protein sequence ID" value="TYC15588.1"/>
    <property type="molecule type" value="Genomic_DNA"/>
</dbReference>
<gene>
    <name evidence="1" type="ORF">ES677_04400</name>
</gene>
<reference evidence="1 2" key="1">
    <citation type="submission" date="2019-08" db="EMBL/GenBank/DDBJ databases">
        <title>Genomes of Antarctic Bizionia species.</title>
        <authorList>
            <person name="Bowman J.P."/>
        </authorList>
    </citation>
    <scope>NUCLEOTIDE SEQUENCE [LARGE SCALE GENOMIC DNA]</scope>
    <source>
        <strain evidence="1 2">IC164</strain>
    </source>
</reference>
<comment type="caution">
    <text evidence="1">The sequence shown here is derived from an EMBL/GenBank/DDBJ whole genome shotgun (WGS) entry which is preliminary data.</text>
</comment>
<evidence type="ECO:0000313" key="2">
    <source>
        <dbReference type="Proteomes" id="UP000323621"/>
    </source>
</evidence>
<protein>
    <submittedName>
        <fullName evidence="1">Uncharacterized protein</fullName>
    </submittedName>
</protein>
<proteinExistence type="predicted"/>